<protein>
    <submittedName>
        <fullName evidence="1">Plasmid mobilization relaxosome protein MobC</fullName>
    </submittedName>
</protein>
<proteinExistence type="predicted"/>
<dbReference type="AlphaFoldDB" id="A0A2G3E6K1"/>
<dbReference type="RefSeq" id="WP_099385161.1">
    <property type="nucleotide sequence ID" value="NZ_JANSWH010000050.1"/>
</dbReference>
<evidence type="ECO:0000313" key="2">
    <source>
        <dbReference type="Proteomes" id="UP000224563"/>
    </source>
</evidence>
<name>A0A2G3E6K1_9FIRM</name>
<organism evidence="1 2">
    <name type="scientific">Agathobacter ruminis</name>
    <dbReference type="NCBI Taxonomy" id="1712665"/>
    <lineage>
        <taxon>Bacteria</taxon>
        <taxon>Bacillati</taxon>
        <taxon>Bacillota</taxon>
        <taxon>Clostridia</taxon>
        <taxon>Lachnospirales</taxon>
        <taxon>Lachnospiraceae</taxon>
        <taxon>Agathobacter</taxon>
    </lineage>
</organism>
<accession>A0A2G3E6K1</accession>
<keyword evidence="2" id="KW-1185">Reference proteome</keyword>
<dbReference type="EMBL" id="PDYG01000001">
    <property type="protein sequence ID" value="PHU38896.1"/>
    <property type="molecule type" value="Genomic_DNA"/>
</dbReference>
<reference evidence="1 2" key="1">
    <citation type="submission" date="2017-10" db="EMBL/GenBank/DDBJ databases">
        <title>Resolving the taxonomy of Roseburia spp., Eubacterium rectale and Agathobacter spp. through phylogenomic analysis.</title>
        <authorList>
            <person name="Sheridan P.O."/>
            <person name="Walker A.W."/>
            <person name="Duncan S.H."/>
            <person name="Scott K.P."/>
            <person name="Toole P.W.O."/>
            <person name="Luis P."/>
            <person name="Flint H.J."/>
        </authorList>
    </citation>
    <scope>NUCLEOTIDE SEQUENCE [LARGE SCALE GENOMIC DNA]</scope>
    <source>
        <strain evidence="1 2">JK623</strain>
    </source>
</reference>
<dbReference type="Proteomes" id="UP000224563">
    <property type="component" value="Unassembled WGS sequence"/>
</dbReference>
<sequence>MREYTDYIRVMLKKGDREKIEERMKEAGIKNMSAYIRKMAIDGYVVRLDLSDVNEVARLLHINSNNLNQYAKQANTNGSIYYGDIQKLKRQHEELCNLLKAIYQRLLTI</sequence>
<dbReference type="InterPro" id="IPR053842">
    <property type="entry name" value="NikA-like"/>
</dbReference>
<dbReference type="Pfam" id="PF21983">
    <property type="entry name" value="NikA-like"/>
    <property type="match status" value="1"/>
</dbReference>
<gene>
    <name evidence="1" type="ORF">CSX02_00140</name>
</gene>
<evidence type="ECO:0000313" key="1">
    <source>
        <dbReference type="EMBL" id="PHU38896.1"/>
    </source>
</evidence>
<comment type="caution">
    <text evidence="1">The sequence shown here is derived from an EMBL/GenBank/DDBJ whole genome shotgun (WGS) entry which is preliminary data.</text>
</comment>
<reference evidence="1 2" key="2">
    <citation type="submission" date="2017-10" db="EMBL/GenBank/DDBJ databases">
        <authorList>
            <person name="Banno H."/>
            <person name="Chua N.-H."/>
        </authorList>
    </citation>
    <scope>NUCLEOTIDE SEQUENCE [LARGE SCALE GENOMIC DNA]</scope>
    <source>
        <strain evidence="1 2">JK623</strain>
    </source>
</reference>